<gene>
    <name evidence="4" type="ORF">LY89DRAFT_741187</name>
</gene>
<evidence type="ECO:0000256" key="2">
    <source>
        <dbReference type="SAM" id="Phobius"/>
    </source>
</evidence>
<sequence>MARILLLAPFLSSAFALLPTCYYPSGVTEPNHVPCNQTITGFSACCDPLDSCSTSGICLGRSGWDYRGSCTDETWDSANCAAKQWPQCITDPSTNDEYDSWTAIWSCSPIGTAQGEQCCGYGNGSSCCDSKFELGVTGPSFKPGYDALIQNLTSGTVNASSIPSQKSNCTNTNTTSTQSCGNGDLGTKVGVGVGIPLGVLVAGLLSFLFYREFKKGKQTKGVAAPVPNHEYYSPMAQQHVPNYTSGYAQNQQPAAYSPNVPKPNPYSPAAAAPVYEAPTANGVHELGGR</sequence>
<keyword evidence="2" id="KW-0812">Transmembrane</keyword>
<dbReference type="KEGG" id="psco:LY89DRAFT_741187"/>
<evidence type="ECO:0000256" key="3">
    <source>
        <dbReference type="SAM" id="SignalP"/>
    </source>
</evidence>
<protein>
    <submittedName>
        <fullName evidence="4">Uncharacterized protein</fullName>
    </submittedName>
</protein>
<feature type="transmembrane region" description="Helical" evidence="2">
    <location>
        <begin position="189"/>
        <end position="210"/>
    </location>
</feature>
<reference evidence="4 5" key="1">
    <citation type="submission" date="2015-10" db="EMBL/GenBank/DDBJ databases">
        <title>Full genome of DAOMC 229536 Phialocephala scopiformis, a fungal endophyte of spruce producing the potent anti-insectan compound rugulosin.</title>
        <authorList>
            <consortium name="DOE Joint Genome Institute"/>
            <person name="Walker A.K."/>
            <person name="Frasz S.L."/>
            <person name="Seifert K.A."/>
            <person name="Miller J.D."/>
            <person name="Mondo S.J."/>
            <person name="Labutti K."/>
            <person name="Lipzen A."/>
            <person name="Dockter R."/>
            <person name="Kennedy M."/>
            <person name="Grigoriev I.V."/>
            <person name="Spatafora J.W."/>
        </authorList>
    </citation>
    <scope>NUCLEOTIDE SEQUENCE [LARGE SCALE GENOMIC DNA]</scope>
    <source>
        <strain evidence="4 5">CBS 120377</strain>
    </source>
</reference>
<evidence type="ECO:0000313" key="4">
    <source>
        <dbReference type="EMBL" id="KUJ09480.1"/>
    </source>
</evidence>
<feature type="region of interest" description="Disordered" evidence="1">
    <location>
        <begin position="245"/>
        <end position="271"/>
    </location>
</feature>
<feature type="signal peptide" evidence="3">
    <location>
        <begin position="1"/>
        <end position="16"/>
    </location>
</feature>
<keyword evidence="5" id="KW-1185">Reference proteome</keyword>
<dbReference type="Proteomes" id="UP000070700">
    <property type="component" value="Unassembled WGS sequence"/>
</dbReference>
<dbReference type="EMBL" id="KQ947432">
    <property type="protein sequence ID" value="KUJ09480.1"/>
    <property type="molecule type" value="Genomic_DNA"/>
</dbReference>
<dbReference type="OrthoDB" id="5215637at2759"/>
<keyword evidence="2" id="KW-0472">Membrane</keyword>
<evidence type="ECO:0000256" key="1">
    <source>
        <dbReference type="SAM" id="MobiDB-lite"/>
    </source>
</evidence>
<dbReference type="InParanoid" id="A0A132BAN8"/>
<proteinExistence type="predicted"/>
<name>A0A132BAN8_MOLSC</name>
<feature type="chain" id="PRO_5007288033" evidence="3">
    <location>
        <begin position="17"/>
        <end position="289"/>
    </location>
</feature>
<keyword evidence="3" id="KW-0732">Signal</keyword>
<organism evidence="4 5">
    <name type="scientific">Mollisia scopiformis</name>
    <name type="common">Conifer needle endophyte fungus</name>
    <name type="synonym">Phialocephala scopiformis</name>
    <dbReference type="NCBI Taxonomy" id="149040"/>
    <lineage>
        <taxon>Eukaryota</taxon>
        <taxon>Fungi</taxon>
        <taxon>Dikarya</taxon>
        <taxon>Ascomycota</taxon>
        <taxon>Pezizomycotina</taxon>
        <taxon>Leotiomycetes</taxon>
        <taxon>Helotiales</taxon>
        <taxon>Mollisiaceae</taxon>
        <taxon>Mollisia</taxon>
    </lineage>
</organism>
<keyword evidence="2" id="KW-1133">Transmembrane helix</keyword>
<evidence type="ECO:0000313" key="5">
    <source>
        <dbReference type="Proteomes" id="UP000070700"/>
    </source>
</evidence>
<feature type="compositionally biased region" description="Polar residues" evidence="1">
    <location>
        <begin position="245"/>
        <end position="254"/>
    </location>
</feature>
<dbReference type="AlphaFoldDB" id="A0A132BAN8"/>
<accession>A0A132BAN8</accession>
<dbReference type="GeneID" id="28830401"/>
<dbReference type="RefSeq" id="XP_018063835.1">
    <property type="nucleotide sequence ID" value="XM_018220675.1"/>
</dbReference>